<keyword evidence="1" id="KW-1133">Transmembrane helix</keyword>
<keyword evidence="1" id="KW-0472">Membrane</keyword>
<keyword evidence="3" id="KW-1185">Reference proteome</keyword>
<dbReference type="RefSeq" id="WP_266055737.1">
    <property type="nucleotide sequence ID" value="NZ_JAPFQN010000003.1"/>
</dbReference>
<proteinExistence type="predicted"/>
<feature type="transmembrane region" description="Helical" evidence="1">
    <location>
        <begin position="73"/>
        <end position="90"/>
    </location>
</feature>
<name>A0ABT3RNK1_9BACT</name>
<keyword evidence="1" id="KW-0812">Transmembrane</keyword>
<sequence length="101" mass="11596">MKEEDFFKKALKEDIKPVDNIFFNQKVIRELNLKKQESRQTIFDAKTSVVLLIISVLVLTAFLIGPMAVSSTYLLIGIFVIISPCYFIIFDKIYQASKKST</sequence>
<dbReference type="Proteomes" id="UP001209885">
    <property type="component" value="Unassembled WGS sequence"/>
</dbReference>
<comment type="caution">
    <text evidence="2">The sequence shown here is derived from an EMBL/GenBank/DDBJ whole genome shotgun (WGS) entry which is preliminary data.</text>
</comment>
<gene>
    <name evidence="2" type="ORF">OO013_05750</name>
</gene>
<reference evidence="2 3" key="1">
    <citation type="submission" date="2022-11" db="EMBL/GenBank/DDBJ databases">
        <title>The characterization of three novel Bacteroidetes species and genomic analysis of their roles in tidal elemental geochemical cycles.</title>
        <authorList>
            <person name="Ma K."/>
        </authorList>
    </citation>
    <scope>NUCLEOTIDE SEQUENCE [LARGE SCALE GENOMIC DNA]</scope>
    <source>
        <strain evidence="2 3">M17</strain>
    </source>
</reference>
<feature type="transmembrane region" description="Helical" evidence="1">
    <location>
        <begin position="49"/>
        <end position="67"/>
    </location>
</feature>
<protein>
    <submittedName>
        <fullName evidence="2">Uncharacterized protein</fullName>
    </submittedName>
</protein>
<evidence type="ECO:0000313" key="2">
    <source>
        <dbReference type="EMBL" id="MCX2743359.1"/>
    </source>
</evidence>
<evidence type="ECO:0000313" key="3">
    <source>
        <dbReference type="Proteomes" id="UP001209885"/>
    </source>
</evidence>
<organism evidence="2 3">
    <name type="scientific">Mangrovivirga halotolerans</name>
    <dbReference type="NCBI Taxonomy" id="2993936"/>
    <lineage>
        <taxon>Bacteria</taxon>
        <taxon>Pseudomonadati</taxon>
        <taxon>Bacteroidota</taxon>
        <taxon>Cytophagia</taxon>
        <taxon>Cytophagales</taxon>
        <taxon>Mangrovivirgaceae</taxon>
        <taxon>Mangrovivirga</taxon>
    </lineage>
</organism>
<accession>A0ABT3RNK1</accession>
<evidence type="ECO:0000256" key="1">
    <source>
        <dbReference type="SAM" id="Phobius"/>
    </source>
</evidence>
<dbReference type="EMBL" id="JAPFQN010000003">
    <property type="protein sequence ID" value="MCX2743359.1"/>
    <property type="molecule type" value="Genomic_DNA"/>
</dbReference>